<accession>A0AAW1LCC2</accession>
<dbReference type="PANTHER" id="PTHR11461:SF211">
    <property type="entry name" value="GH10112P-RELATED"/>
    <property type="match status" value="1"/>
</dbReference>
<evidence type="ECO:0000313" key="8">
    <source>
        <dbReference type="Proteomes" id="UP001458880"/>
    </source>
</evidence>
<dbReference type="InterPro" id="IPR023795">
    <property type="entry name" value="Serpin_CS"/>
</dbReference>
<feature type="domain" description="Serpin" evidence="6">
    <location>
        <begin position="37"/>
        <end position="405"/>
    </location>
</feature>
<protein>
    <submittedName>
        <fullName evidence="7">Serpin (Serine protease inhibitor)</fullName>
    </submittedName>
</protein>
<dbReference type="InterPro" id="IPR036186">
    <property type="entry name" value="Serpin_sf"/>
</dbReference>
<evidence type="ECO:0000259" key="6">
    <source>
        <dbReference type="SMART" id="SM00093"/>
    </source>
</evidence>
<dbReference type="GO" id="GO:0004867">
    <property type="term" value="F:serine-type endopeptidase inhibitor activity"/>
    <property type="evidence" value="ECO:0007669"/>
    <property type="project" value="UniProtKB-KW"/>
</dbReference>
<name>A0AAW1LCC2_POPJA</name>
<dbReference type="EMBL" id="JASPKY010000131">
    <property type="protein sequence ID" value="KAK9731482.1"/>
    <property type="molecule type" value="Genomic_DNA"/>
</dbReference>
<evidence type="ECO:0000256" key="2">
    <source>
        <dbReference type="ARBA" id="ARBA00022690"/>
    </source>
</evidence>
<keyword evidence="5" id="KW-0732">Signal</keyword>
<proteinExistence type="inferred from homology"/>
<dbReference type="PANTHER" id="PTHR11461">
    <property type="entry name" value="SERINE PROTEASE INHIBITOR, SERPIN"/>
    <property type="match status" value="1"/>
</dbReference>
<evidence type="ECO:0000256" key="3">
    <source>
        <dbReference type="ARBA" id="ARBA00022900"/>
    </source>
</evidence>
<dbReference type="InterPro" id="IPR042178">
    <property type="entry name" value="Serpin_sf_1"/>
</dbReference>
<reference evidence="7 8" key="1">
    <citation type="journal article" date="2024" name="BMC Genomics">
        <title>De novo assembly and annotation of Popillia japonica's genome with initial clues to its potential as an invasive pest.</title>
        <authorList>
            <person name="Cucini C."/>
            <person name="Boschi S."/>
            <person name="Funari R."/>
            <person name="Cardaioli E."/>
            <person name="Iannotti N."/>
            <person name="Marturano G."/>
            <person name="Paoli F."/>
            <person name="Bruttini M."/>
            <person name="Carapelli A."/>
            <person name="Frati F."/>
            <person name="Nardi F."/>
        </authorList>
    </citation>
    <scope>NUCLEOTIDE SEQUENCE [LARGE SCALE GENOMIC DNA]</scope>
    <source>
        <strain evidence="7">DMR45628</strain>
    </source>
</reference>
<comment type="caution">
    <text evidence="7">The sequence shown here is derived from an EMBL/GenBank/DDBJ whole genome shotgun (WGS) entry which is preliminary data.</text>
</comment>
<evidence type="ECO:0000256" key="1">
    <source>
        <dbReference type="ARBA" id="ARBA00009500"/>
    </source>
</evidence>
<keyword evidence="2 7" id="KW-0646">Protease inhibitor</keyword>
<gene>
    <name evidence="7" type="ORF">QE152_g13592</name>
</gene>
<comment type="similarity">
    <text evidence="1 4">Belongs to the serpin family.</text>
</comment>
<sequence>MPPSNNVNSFVKLFAVLLLAVITSATDLSVKSDIFAQTVYKYISQNGKNNVFSPLSLHAVMALAYQGSAGHTERILKVHFLSKAKTATGYLTLLWDLNRSKNVSMQIANKIYVRKDHQFKKKFEYIAKNNFQAEVESVVFRQKQIVANKINNWVKQKTHNKIKNLLSPNDLNGNVRSVILNAIYFKGEWESKFDKSKTRIQKFYLDNRRTVNCLMMHQHGSYFMGESRDLDATLLRLKFRNPRFSLIIVLPKTKTGITRLEARLPTTDIAALTKGMWGKMAEVYLPRFKIESKYEFKKAFEKMGLEEIYSNQANFSNIMANENLKVSKIVQKATIEINEEGGEAAAATALVTVLLSANYTLPLPAIFRADHPFMYLLTFDLEQNTSPYALPKDSVVLFMGKVAKP</sequence>
<dbReference type="AlphaFoldDB" id="A0AAW1LCC2"/>
<dbReference type="Proteomes" id="UP001458880">
    <property type="component" value="Unassembled WGS sequence"/>
</dbReference>
<evidence type="ECO:0000313" key="7">
    <source>
        <dbReference type="EMBL" id="KAK9731482.1"/>
    </source>
</evidence>
<feature type="signal peptide" evidence="5">
    <location>
        <begin position="1"/>
        <end position="25"/>
    </location>
</feature>
<dbReference type="Gene3D" id="2.30.39.10">
    <property type="entry name" value="Alpha-1-antitrypsin, domain 1"/>
    <property type="match status" value="1"/>
</dbReference>
<keyword evidence="8" id="KW-1185">Reference proteome</keyword>
<dbReference type="Pfam" id="PF00079">
    <property type="entry name" value="Serpin"/>
    <property type="match status" value="1"/>
</dbReference>
<dbReference type="InterPro" id="IPR042185">
    <property type="entry name" value="Serpin_sf_2"/>
</dbReference>
<evidence type="ECO:0000256" key="4">
    <source>
        <dbReference type="RuleBase" id="RU000411"/>
    </source>
</evidence>
<dbReference type="InterPro" id="IPR023796">
    <property type="entry name" value="Serpin_dom"/>
</dbReference>
<dbReference type="Gene3D" id="3.30.497.10">
    <property type="entry name" value="Antithrombin, subunit I, domain 2"/>
    <property type="match status" value="1"/>
</dbReference>
<dbReference type="InterPro" id="IPR000215">
    <property type="entry name" value="Serpin_fam"/>
</dbReference>
<dbReference type="CDD" id="cd19601">
    <property type="entry name" value="serpin42Da-like"/>
    <property type="match status" value="1"/>
</dbReference>
<dbReference type="SUPFAM" id="SSF56574">
    <property type="entry name" value="Serpins"/>
    <property type="match status" value="1"/>
</dbReference>
<evidence type="ECO:0000256" key="5">
    <source>
        <dbReference type="SAM" id="SignalP"/>
    </source>
</evidence>
<organism evidence="7 8">
    <name type="scientific">Popillia japonica</name>
    <name type="common">Japanese beetle</name>
    <dbReference type="NCBI Taxonomy" id="7064"/>
    <lineage>
        <taxon>Eukaryota</taxon>
        <taxon>Metazoa</taxon>
        <taxon>Ecdysozoa</taxon>
        <taxon>Arthropoda</taxon>
        <taxon>Hexapoda</taxon>
        <taxon>Insecta</taxon>
        <taxon>Pterygota</taxon>
        <taxon>Neoptera</taxon>
        <taxon>Endopterygota</taxon>
        <taxon>Coleoptera</taxon>
        <taxon>Polyphaga</taxon>
        <taxon>Scarabaeiformia</taxon>
        <taxon>Scarabaeidae</taxon>
        <taxon>Rutelinae</taxon>
        <taxon>Popillia</taxon>
    </lineage>
</organism>
<dbReference type="GO" id="GO:0005615">
    <property type="term" value="C:extracellular space"/>
    <property type="evidence" value="ECO:0007669"/>
    <property type="project" value="InterPro"/>
</dbReference>
<dbReference type="SMART" id="SM00093">
    <property type="entry name" value="SERPIN"/>
    <property type="match status" value="1"/>
</dbReference>
<dbReference type="PROSITE" id="PS00284">
    <property type="entry name" value="SERPIN"/>
    <property type="match status" value="1"/>
</dbReference>
<keyword evidence="3 7" id="KW-0722">Serine protease inhibitor</keyword>
<feature type="chain" id="PRO_5043340365" evidence="5">
    <location>
        <begin position="26"/>
        <end position="405"/>
    </location>
</feature>